<reference evidence="1 2" key="1">
    <citation type="journal article" date="2021" name="bioRxiv">
        <title>The Gossypium anomalum genome as a resource for cotton improvement and evolutionary analysis of hybrid incompatibility.</title>
        <authorList>
            <person name="Grover C.E."/>
            <person name="Yuan D."/>
            <person name="Arick M.A."/>
            <person name="Miller E.R."/>
            <person name="Hu G."/>
            <person name="Peterson D.G."/>
            <person name="Wendel J.F."/>
            <person name="Udall J.A."/>
        </authorList>
    </citation>
    <scope>NUCLEOTIDE SEQUENCE [LARGE SCALE GENOMIC DNA]</scope>
    <source>
        <strain evidence="1">JFW-Udall</strain>
        <tissue evidence="1">Leaf</tissue>
    </source>
</reference>
<evidence type="ECO:0008006" key="3">
    <source>
        <dbReference type="Google" id="ProtNLM"/>
    </source>
</evidence>
<gene>
    <name evidence="1" type="ORF">CXB51_014335</name>
</gene>
<proteinExistence type="predicted"/>
<comment type="caution">
    <text evidence="1">The sequence shown here is derived from an EMBL/GenBank/DDBJ whole genome shotgun (WGS) entry which is preliminary data.</text>
</comment>
<dbReference type="OrthoDB" id="997411at2759"/>
<evidence type="ECO:0000313" key="1">
    <source>
        <dbReference type="EMBL" id="KAG8491142.1"/>
    </source>
</evidence>
<dbReference type="PANTHER" id="PTHR33116:SF86">
    <property type="entry name" value="REVERSE TRANSCRIPTASE DOMAIN-CONTAINING PROTEIN"/>
    <property type="match status" value="1"/>
</dbReference>
<keyword evidence="2" id="KW-1185">Reference proteome</keyword>
<sequence length="395" mass="45059">MFGQSINLDKSMVYLSPNTPIPQHMTLSSLLKMNVINNLDGYLGLPIPIGKKKSAAFQNITDRAANRSNSWSKRLLFKGGKEIFIKSILQAIPTYAFSVFFVPNGVLDELQSMIYCVWDLRQFNVALLGRQVWRLVSYRDTLCFRVLSAKYFPERDMLHPKQVDKPLFTWQIIAKAASILYDGFGWNRLGHDILPTLEKILSIHLKVNSTCLRCGADKETLLHAMKKCSRERAVLVYGGLKNTLLKGCYDRCVDWFEDVARSLDRKTFPNFITVFWNIWNSKNNRVFQEVEEEAKVTWDKAAALSQDFRIFNLLEKPMLPKSAIERTWKKPGKGVVKINFDASTNGGKTSIGFVARDHDSFVLGGQAGVWDKNFQAEWAELYALGESMSYARAKN</sequence>
<evidence type="ECO:0000313" key="2">
    <source>
        <dbReference type="Proteomes" id="UP000701853"/>
    </source>
</evidence>
<dbReference type="Proteomes" id="UP000701853">
    <property type="component" value="Chromosome 6"/>
</dbReference>
<organism evidence="1 2">
    <name type="scientific">Gossypium anomalum</name>
    <dbReference type="NCBI Taxonomy" id="47600"/>
    <lineage>
        <taxon>Eukaryota</taxon>
        <taxon>Viridiplantae</taxon>
        <taxon>Streptophyta</taxon>
        <taxon>Embryophyta</taxon>
        <taxon>Tracheophyta</taxon>
        <taxon>Spermatophyta</taxon>
        <taxon>Magnoliopsida</taxon>
        <taxon>eudicotyledons</taxon>
        <taxon>Gunneridae</taxon>
        <taxon>Pentapetalae</taxon>
        <taxon>rosids</taxon>
        <taxon>malvids</taxon>
        <taxon>Malvales</taxon>
        <taxon>Malvaceae</taxon>
        <taxon>Malvoideae</taxon>
        <taxon>Gossypium</taxon>
    </lineage>
</organism>
<dbReference type="PANTHER" id="PTHR33116">
    <property type="entry name" value="REVERSE TRANSCRIPTASE ZINC-BINDING DOMAIN-CONTAINING PROTEIN-RELATED-RELATED"/>
    <property type="match status" value="1"/>
</dbReference>
<accession>A0A8J5Z3F3</accession>
<dbReference type="EMBL" id="JAHUZN010000006">
    <property type="protein sequence ID" value="KAG8491142.1"/>
    <property type="molecule type" value="Genomic_DNA"/>
</dbReference>
<name>A0A8J5Z3F3_9ROSI</name>
<protein>
    <recommendedName>
        <fullName evidence="3">RNase H type-1 domain-containing protein</fullName>
    </recommendedName>
</protein>
<dbReference type="AlphaFoldDB" id="A0A8J5Z3F3"/>